<feature type="domain" description="C2H2-domain containing protein second zinc finger" evidence="3">
    <location>
        <begin position="613"/>
        <end position="639"/>
    </location>
</feature>
<feature type="region of interest" description="Disordered" evidence="1">
    <location>
        <begin position="522"/>
        <end position="602"/>
    </location>
</feature>
<proteinExistence type="predicted"/>
<evidence type="ECO:0000259" key="3">
    <source>
        <dbReference type="Pfam" id="PF26176"/>
    </source>
</evidence>
<feature type="compositionally biased region" description="Acidic residues" evidence="1">
    <location>
        <begin position="376"/>
        <end position="387"/>
    </location>
</feature>
<feature type="compositionally biased region" description="Low complexity" evidence="1">
    <location>
        <begin position="560"/>
        <end position="598"/>
    </location>
</feature>
<evidence type="ECO:0000256" key="1">
    <source>
        <dbReference type="SAM" id="MobiDB-lite"/>
    </source>
</evidence>
<comment type="caution">
    <text evidence="4">The sequence shown here is derived from an EMBL/GenBank/DDBJ whole genome shotgun (WGS) entry which is preliminary data.</text>
</comment>
<feature type="region of interest" description="Disordered" evidence="1">
    <location>
        <begin position="197"/>
        <end position="219"/>
    </location>
</feature>
<dbReference type="AlphaFoldDB" id="A0AAD6HTW1"/>
<evidence type="ECO:0000259" key="2">
    <source>
        <dbReference type="Pfam" id="PF10680"/>
    </source>
</evidence>
<reference evidence="4" key="2">
    <citation type="submission" date="2023-01" db="EMBL/GenBank/DDBJ databases">
        <authorList>
            <person name="Petersen C."/>
        </authorList>
    </citation>
    <scope>NUCLEOTIDE SEQUENCE</scope>
    <source>
        <strain evidence="4">IBT 17514</strain>
    </source>
</reference>
<feature type="compositionally biased region" description="Acidic residues" evidence="1">
    <location>
        <begin position="205"/>
        <end position="216"/>
    </location>
</feature>
<feature type="compositionally biased region" description="Polar residues" evidence="1">
    <location>
        <begin position="115"/>
        <end position="132"/>
    </location>
</feature>
<protein>
    <recommendedName>
        <fullName evidence="6">Rrn9 domain-containing protein</fullName>
    </recommendedName>
</protein>
<feature type="compositionally biased region" description="Basic and acidic residues" evidence="1">
    <location>
        <begin position="306"/>
        <end position="319"/>
    </location>
</feature>
<feature type="region of interest" description="Disordered" evidence="1">
    <location>
        <begin position="290"/>
        <end position="334"/>
    </location>
</feature>
<dbReference type="Pfam" id="PF10680">
    <property type="entry name" value="RRN9"/>
    <property type="match status" value="1"/>
</dbReference>
<dbReference type="EMBL" id="JAQJAN010000003">
    <property type="protein sequence ID" value="KAJ5734418.1"/>
    <property type="molecule type" value="Genomic_DNA"/>
</dbReference>
<dbReference type="Pfam" id="PF26176">
    <property type="entry name" value="zf_C2H2_17_2"/>
    <property type="match status" value="1"/>
</dbReference>
<dbReference type="InterPro" id="IPR059095">
    <property type="entry name" value="Znf_C2H2_17_2nd"/>
</dbReference>
<feature type="region of interest" description="Disordered" evidence="1">
    <location>
        <begin position="95"/>
        <end position="132"/>
    </location>
</feature>
<sequence length="677" mass="76100">MSSYSDNHQPSSSQFLPPQSAQVRSSLFGGPSSDVDAPPSSLPEPPRRSIFGGPSSQDVIQRSEIQSDPMDQDNPHEEETEFDLILREQPLAAYYGSDGDSFHGSDDETHKPSRRTAQSQFFSTRQTRSFGTEQQPTYVVHRGVDLPPGVERPNRWIGNATHYRQAIVAERSVYNSLRALRATDLAGHLYDAFAIRQKSNNDQSEPSDPDDSDEEETKSFRKKWIAWPMTSASVPRSDENLRRRLDGFDTYRMQPDTRPSAELEEWIMATMMRTGKEKYMAREPGWKVQASLEVNKPDPDVMVDENTAKDENDQNDESKPPQPKKPQPIPRPPVMQADEDILHRQLRPLSRTVISQLDQLLMGLHHSLRHRTNDMDSSDDSATDTDEESSRPGSRSRQKGQKQDQLRGQKRGRKDSHLDQQSASRASASRSSPYIEVTDDDMQSEETPNQSRGRMMDRLLLRDWSEVMGMASIIGLPSNAIERASKRCADLFEQDMSFRKFHEGRIEPLERLPDSTYTYGYVEDSDSDFNRHPKRRTISRGSSRGPVVSQSEPSRSRSRAAMTPPVVVVPQPAPPAVRASSVASNSKPQQQPAADKQPGFGTLPANHKTKIVCPIVGCKRNLTGFARTWNLKLHMKRCHSGFDYVVPSETPEPSRSPAPQPPLPQAASQGVPIIELD</sequence>
<feature type="region of interest" description="Disordered" evidence="1">
    <location>
        <begin position="370"/>
        <end position="454"/>
    </location>
</feature>
<dbReference type="InterPro" id="IPR019622">
    <property type="entry name" value="Rrn9_dom"/>
</dbReference>
<feature type="region of interest" description="Disordered" evidence="1">
    <location>
        <begin position="1"/>
        <end position="81"/>
    </location>
</feature>
<feature type="compositionally biased region" description="Pro residues" evidence="1">
    <location>
        <begin position="320"/>
        <end position="333"/>
    </location>
</feature>
<feature type="compositionally biased region" description="Low complexity" evidence="1">
    <location>
        <begin position="9"/>
        <end position="22"/>
    </location>
</feature>
<reference evidence="4" key="1">
    <citation type="journal article" date="2023" name="IMA Fungus">
        <title>Comparative genomic study of the Penicillium genus elucidates a diverse pangenome and 15 lateral gene transfer events.</title>
        <authorList>
            <person name="Petersen C."/>
            <person name="Sorensen T."/>
            <person name="Nielsen M.R."/>
            <person name="Sondergaard T.E."/>
            <person name="Sorensen J.L."/>
            <person name="Fitzpatrick D.A."/>
            <person name="Frisvad J.C."/>
            <person name="Nielsen K.L."/>
        </authorList>
    </citation>
    <scope>NUCLEOTIDE SEQUENCE</scope>
    <source>
        <strain evidence="4">IBT 17514</strain>
    </source>
</reference>
<evidence type="ECO:0000313" key="5">
    <source>
        <dbReference type="Proteomes" id="UP001215712"/>
    </source>
</evidence>
<feature type="compositionally biased region" description="Pro residues" evidence="1">
    <location>
        <begin position="654"/>
        <end position="664"/>
    </location>
</feature>
<dbReference type="Proteomes" id="UP001215712">
    <property type="component" value="Unassembled WGS sequence"/>
</dbReference>
<name>A0AAD6HTW1_9EURO</name>
<accession>A0AAD6HTW1</accession>
<keyword evidence="5" id="KW-1185">Reference proteome</keyword>
<evidence type="ECO:0008006" key="6">
    <source>
        <dbReference type="Google" id="ProtNLM"/>
    </source>
</evidence>
<feature type="domain" description="Rrn9" evidence="2">
    <location>
        <begin position="178"/>
        <end position="241"/>
    </location>
</feature>
<feature type="compositionally biased region" description="Basic and acidic residues" evidence="1">
    <location>
        <begin position="100"/>
        <end position="111"/>
    </location>
</feature>
<organism evidence="4 5">
    <name type="scientific">Penicillium malachiteum</name>
    <dbReference type="NCBI Taxonomy" id="1324776"/>
    <lineage>
        <taxon>Eukaryota</taxon>
        <taxon>Fungi</taxon>
        <taxon>Dikarya</taxon>
        <taxon>Ascomycota</taxon>
        <taxon>Pezizomycotina</taxon>
        <taxon>Eurotiomycetes</taxon>
        <taxon>Eurotiomycetidae</taxon>
        <taxon>Eurotiales</taxon>
        <taxon>Aspergillaceae</taxon>
        <taxon>Penicillium</taxon>
    </lineage>
</organism>
<gene>
    <name evidence="4" type="ORF">N7493_003204</name>
</gene>
<evidence type="ECO:0000313" key="4">
    <source>
        <dbReference type="EMBL" id="KAJ5734418.1"/>
    </source>
</evidence>
<feature type="compositionally biased region" description="Polar residues" evidence="1">
    <location>
        <begin position="54"/>
        <end position="66"/>
    </location>
</feature>
<feature type="compositionally biased region" description="Low complexity" evidence="1">
    <location>
        <begin position="422"/>
        <end position="432"/>
    </location>
</feature>
<feature type="region of interest" description="Disordered" evidence="1">
    <location>
        <begin position="647"/>
        <end position="677"/>
    </location>
</feature>